<sequence>MACCGHRHILLSVFHHGRRSSVSSQISHARTSYYSSTTRDFSGIVSRRSDNVTHCSNNRPKLKRTIDKRSKNTRQGPHSRNSFQGSYNMEALCKAYPPLSDYIIHPPTGDDQSDTETNNAVRALNTALLVLDYDIAPSYAEILPEDALVPPVPGRAEYVHYIADVLAASSSSSSSSFPIGSSVKGCDIGTGASLIYPLIANSVYGWSMIGSEVNPSSTQSARTIAKANNLQEYIDVRHQQSTHSIFHGIWETNNEIFDFTMCNPPFYPSLEACQAESARKLRGLARGASNNFEGTASELWCDGGEVGFVKRMINESKQYRDNCLWFTSLVARKDSLEKIERHLKKGGYGARPAQIHKIRMGAGTKSASIIMWTFMDQTKRRQWASKRGWGVL</sequence>
<dbReference type="Proteomes" id="UP000095751">
    <property type="component" value="Unassembled WGS sequence"/>
</dbReference>
<evidence type="ECO:0000256" key="4">
    <source>
        <dbReference type="ARBA" id="ARBA00022679"/>
    </source>
</evidence>
<accession>A0A1E7EJR9</accession>
<evidence type="ECO:0000256" key="2">
    <source>
        <dbReference type="ARBA" id="ARBA00022552"/>
    </source>
</evidence>
<dbReference type="GO" id="GO:0008988">
    <property type="term" value="F:rRNA (adenine-N6-)-methyltransferase activity"/>
    <property type="evidence" value="ECO:0007669"/>
    <property type="project" value="InterPro"/>
</dbReference>
<evidence type="ECO:0000256" key="5">
    <source>
        <dbReference type="ARBA" id="ARBA00022691"/>
    </source>
</evidence>
<dbReference type="InterPro" id="IPR029063">
    <property type="entry name" value="SAM-dependent_MTases_sf"/>
</dbReference>
<dbReference type="OrthoDB" id="514248at2759"/>
<dbReference type="KEGG" id="fcy:FRACYDRAFT_215028"/>
<evidence type="ECO:0000256" key="6">
    <source>
        <dbReference type="SAM" id="MobiDB-lite"/>
    </source>
</evidence>
<dbReference type="InterPro" id="IPR010286">
    <property type="entry name" value="METTL16/RlmF"/>
</dbReference>
<evidence type="ECO:0000256" key="1">
    <source>
        <dbReference type="ARBA" id="ARBA00022490"/>
    </source>
</evidence>
<reference evidence="7 8" key="1">
    <citation type="submission" date="2016-09" db="EMBL/GenBank/DDBJ databases">
        <title>Extensive genetic diversity and differential bi-allelic expression allows diatom success in the polar Southern Ocean.</title>
        <authorList>
            <consortium name="DOE Joint Genome Institute"/>
            <person name="Mock T."/>
            <person name="Otillar R.P."/>
            <person name="Strauss J."/>
            <person name="Dupont C."/>
            <person name="Frickenhaus S."/>
            <person name="Maumus F."/>
            <person name="Mcmullan M."/>
            <person name="Sanges R."/>
            <person name="Schmutz J."/>
            <person name="Toseland A."/>
            <person name="Valas R."/>
            <person name="Veluchamy A."/>
            <person name="Ward B.J."/>
            <person name="Allen A."/>
            <person name="Barry K."/>
            <person name="Falciatore A."/>
            <person name="Ferrante M."/>
            <person name="Fortunato A.E."/>
            <person name="Gloeckner G."/>
            <person name="Gruber A."/>
            <person name="Hipkin R."/>
            <person name="Janech M."/>
            <person name="Kroth P."/>
            <person name="Leese F."/>
            <person name="Lindquist E."/>
            <person name="Lyon B.R."/>
            <person name="Martin J."/>
            <person name="Mayer C."/>
            <person name="Parker M."/>
            <person name="Quesneville H."/>
            <person name="Raymond J."/>
            <person name="Uhlig C."/>
            <person name="Valentin K.U."/>
            <person name="Worden A.Z."/>
            <person name="Armbrust E.V."/>
            <person name="Bowler C."/>
            <person name="Green B."/>
            <person name="Moulton V."/>
            <person name="Van Oosterhout C."/>
            <person name="Grigoriev I."/>
        </authorList>
    </citation>
    <scope>NUCLEOTIDE SEQUENCE [LARGE SCALE GENOMIC DNA]</scope>
    <source>
        <strain evidence="7 8">CCMP1102</strain>
    </source>
</reference>
<dbReference type="PANTHER" id="PTHR13393">
    <property type="entry name" value="SAM-DEPENDENT METHYLTRANSFERASE"/>
    <property type="match status" value="1"/>
</dbReference>
<name>A0A1E7EJR9_9STRA</name>
<evidence type="ECO:0000313" key="7">
    <source>
        <dbReference type="EMBL" id="OEU06112.1"/>
    </source>
</evidence>
<protein>
    <submittedName>
        <fullName evidence="7">S-adenosyl-L-methionine dependent methyltransferase</fullName>
    </submittedName>
</protein>
<organism evidence="7 8">
    <name type="scientific">Fragilariopsis cylindrus CCMP1102</name>
    <dbReference type="NCBI Taxonomy" id="635003"/>
    <lineage>
        <taxon>Eukaryota</taxon>
        <taxon>Sar</taxon>
        <taxon>Stramenopiles</taxon>
        <taxon>Ochrophyta</taxon>
        <taxon>Bacillariophyta</taxon>
        <taxon>Bacillariophyceae</taxon>
        <taxon>Bacillariophycidae</taxon>
        <taxon>Bacillariales</taxon>
        <taxon>Bacillariaceae</taxon>
        <taxon>Fragilariopsis</taxon>
    </lineage>
</organism>
<dbReference type="Pfam" id="PF05971">
    <property type="entry name" value="Methyltransf_10"/>
    <property type="match status" value="1"/>
</dbReference>
<dbReference type="EMBL" id="KV784429">
    <property type="protein sequence ID" value="OEU06112.1"/>
    <property type="molecule type" value="Genomic_DNA"/>
</dbReference>
<dbReference type="InterPro" id="IPR016909">
    <property type="entry name" value="rRNA_lsu_MeTfrase_F"/>
</dbReference>
<dbReference type="InParanoid" id="A0A1E7EJR9"/>
<keyword evidence="2" id="KW-0698">rRNA processing</keyword>
<dbReference type="PIRSF" id="PIRSF029038">
    <property type="entry name" value="Mtase_YbiN_prd"/>
    <property type="match status" value="1"/>
</dbReference>
<keyword evidence="8" id="KW-1185">Reference proteome</keyword>
<dbReference type="PANTHER" id="PTHR13393:SF0">
    <property type="entry name" value="RNA N6-ADENOSINE-METHYLTRANSFERASE METTL16"/>
    <property type="match status" value="1"/>
</dbReference>
<keyword evidence="1" id="KW-0963">Cytoplasm</keyword>
<evidence type="ECO:0000256" key="3">
    <source>
        <dbReference type="ARBA" id="ARBA00022603"/>
    </source>
</evidence>
<dbReference type="GO" id="GO:0005737">
    <property type="term" value="C:cytoplasm"/>
    <property type="evidence" value="ECO:0007669"/>
    <property type="project" value="InterPro"/>
</dbReference>
<dbReference type="CDD" id="cd02440">
    <property type="entry name" value="AdoMet_MTases"/>
    <property type="match status" value="1"/>
</dbReference>
<gene>
    <name evidence="7" type="primary">AdoMet_1</name>
    <name evidence="7" type="ORF">FRACYDRAFT_215028</name>
</gene>
<keyword evidence="4 7" id="KW-0808">Transferase</keyword>
<proteinExistence type="predicted"/>
<dbReference type="AlphaFoldDB" id="A0A1E7EJR9"/>
<feature type="region of interest" description="Disordered" evidence="6">
    <location>
        <begin position="52"/>
        <end position="84"/>
    </location>
</feature>
<dbReference type="SUPFAM" id="SSF53335">
    <property type="entry name" value="S-adenosyl-L-methionine-dependent methyltransferases"/>
    <property type="match status" value="1"/>
</dbReference>
<feature type="compositionally biased region" description="Polar residues" evidence="6">
    <location>
        <begin position="73"/>
        <end position="84"/>
    </location>
</feature>
<dbReference type="Gene3D" id="3.40.50.150">
    <property type="entry name" value="Vaccinia Virus protein VP39"/>
    <property type="match status" value="1"/>
</dbReference>
<evidence type="ECO:0000313" key="8">
    <source>
        <dbReference type="Proteomes" id="UP000095751"/>
    </source>
</evidence>
<dbReference type="GO" id="GO:0070475">
    <property type="term" value="P:rRNA base methylation"/>
    <property type="evidence" value="ECO:0007669"/>
    <property type="project" value="TreeGrafter"/>
</dbReference>
<keyword evidence="3 7" id="KW-0489">Methyltransferase</keyword>
<keyword evidence="5" id="KW-0949">S-adenosyl-L-methionine</keyword>